<dbReference type="STRING" id="1159016.SAMN02927937_01305"/>
<proteinExistence type="predicted"/>
<dbReference type="AlphaFoldDB" id="A0A1H6KY58"/>
<protein>
    <submittedName>
        <fullName evidence="1">Uncharacterized protein</fullName>
    </submittedName>
</protein>
<dbReference type="RefSeq" id="WP_091097734.1">
    <property type="nucleotide sequence ID" value="NZ_FNXE01000015.1"/>
</dbReference>
<accession>A0A1H6KY58</accession>
<dbReference type="Proteomes" id="UP000199634">
    <property type="component" value="Unassembled WGS sequence"/>
</dbReference>
<evidence type="ECO:0000313" key="1">
    <source>
        <dbReference type="EMBL" id="SEH76733.1"/>
    </source>
</evidence>
<dbReference type="EMBL" id="FNXE01000015">
    <property type="protein sequence ID" value="SEH76733.1"/>
    <property type="molecule type" value="Genomic_DNA"/>
</dbReference>
<sequence>MKKITEKLFKQSIDAYLEQAIDEPIQIELLNNTLYLSTIRNINIIDNEWIKEFMAIPEEFRLNPFDISDSGDLYWADKRNIEAVKASIAKN</sequence>
<name>A0A1H6KY58_9FLAO</name>
<evidence type="ECO:0000313" key="2">
    <source>
        <dbReference type="Proteomes" id="UP000199634"/>
    </source>
</evidence>
<gene>
    <name evidence="1" type="ORF">SAMN02927937_01305</name>
</gene>
<organism evidence="1 2">
    <name type="scientific">Paenimyroides marinum</name>
    <dbReference type="NCBI Taxonomy" id="1159016"/>
    <lineage>
        <taxon>Bacteria</taxon>
        <taxon>Pseudomonadati</taxon>
        <taxon>Bacteroidota</taxon>
        <taxon>Flavobacteriia</taxon>
        <taxon>Flavobacteriales</taxon>
        <taxon>Flavobacteriaceae</taxon>
        <taxon>Paenimyroides</taxon>
    </lineage>
</organism>
<dbReference type="OrthoDB" id="1524837at2"/>
<keyword evidence="2" id="KW-1185">Reference proteome</keyword>
<reference evidence="1 2" key="1">
    <citation type="submission" date="2016-10" db="EMBL/GenBank/DDBJ databases">
        <authorList>
            <person name="de Groot N.N."/>
        </authorList>
    </citation>
    <scope>NUCLEOTIDE SEQUENCE [LARGE SCALE GENOMIC DNA]</scope>
    <source>
        <strain evidence="1 2">CGMCC 1.10825</strain>
    </source>
</reference>